<accession>A0A8J2LET9</accession>
<gene>
    <name evidence="1" type="ORF">AFUS01_LOCUS42448</name>
</gene>
<proteinExistence type="predicted"/>
<organism evidence="1 2">
    <name type="scientific">Allacma fusca</name>
    <dbReference type="NCBI Taxonomy" id="39272"/>
    <lineage>
        <taxon>Eukaryota</taxon>
        <taxon>Metazoa</taxon>
        <taxon>Ecdysozoa</taxon>
        <taxon>Arthropoda</taxon>
        <taxon>Hexapoda</taxon>
        <taxon>Collembola</taxon>
        <taxon>Symphypleona</taxon>
        <taxon>Sminthuridae</taxon>
        <taxon>Allacma</taxon>
    </lineage>
</organism>
<feature type="non-terminal residue" evidence="1">
    <location>
        <position position="1"/>
    </location>
</feature>
<dbReference type="EMBL" id="CAJVCH010566970">
    <property type="protein sequence ID" value="CAG7832780.1"/>
    <property type="molecule type" value="Genomic_DNA"/>
</dbReference>
<keyword evidence="2" id="KW-1185">Reference proteome</keyword>
<evidence type="ECO:0000313" key="1">
    <source>
        <dbReference type="EMBL" id="CAG7832780.1"/>
    </source>
</evidence>
<comment type="caution">
    <text evidence="1">The sequence shown here is derived from an EMBL/GenBank/DDBJ whole genome shotgun (WGS) entry which is preliminary data.</text>
</comment>
<evidence type="ECO:0000313" key="2">
    <source>
        <dbReference type="Proteomes" id="UP000708208"/>
    </source>
</evidence>
<protein>
    <submittedName>
        <fullName evidence="1">Uncharacterized protein</fullName>
    </submittedName>
</protein>
<dbReference type="Proteomes" id="UP000708208">
    <property type="component" value="Unassembled WGS sequence"/>
</dbReference>
<sequence length="18" mass="2265">RPYIRVSNGKWRNLIVHR</sequence>
<reference evidence="1" key="1">
    <citation type="submission" date="2021-06" db="EMBL/GenBank/DDBJ databases">
        <authorList>
            <person name="Hodson N. C."/>
            <person name="Mongue J. A."/>
            <person name="Jaron S. K."/>
        </authorList>
    </citation>
    <scope>NUCLEOTIDE SEQUENCE</scope>
</reference>
<name>A0A8J2LET9_9HEXA</name>
<dbReference type="AlphaFoldDB" id="A0A8J2LET9"/>